<feature type="compositionally biased region" description="Polar residues" evidence="5">
    <location>
        <begin position="118"/>
        <end position="149"/>
    </location>
</feature>
<dbReference type="Proteomes" id="UP001163726">
    <property type="component" value="Chromosome"/>
</dbReference>
<evidence type="ECO:0000313" key="8">
    <source>
        <dbReference type="Proteomes" id="UP001163726"/>
    </source>
</evidence>
<feature type="compositionally biased region" description="Basic and acidic residues" evidence="5">
    <location>
        <begin position="150"/>
        <end position="160"/>
    </location>
</feature>
<protein>
    <submittedName>
        <fullName evidence="7">Flagellar hook-length control protein FliK</fullName>
    </submittedName>
</protein>
<gene>
    <name evidence="7" type="ORF">OLW01_08960</name>
</gene>
<feature type="compositionally biased region" description="Basic and acidic residues" evidence="5">
    <location>
        <begin position="316"/>
        <end position="326"/>
    </location>
</feature>
<feature type="compositionally biased region" description="Low complexity" evidence="5">
    <location>
        <begin position="383"/>
        <end position="404"/>
    </location>
</feature>
<dbReference type="InterPro" id="IPR021136">
    <property type="entry name" value="Flagellar_hook_control-like_C"/>
</dbReference>
<dbReference type="InterPro" id="IPR001635">
    <property type="entry name" value="Flag_hook_Flik"/>
</dbReference>
<keyword evidence="8" id="KW-1185">Reference proteome</keyword>
<feature type="compositionally biased region" description="Polar residues" evidence="5">
    <location>
        <begin position="258"/>
        <end position="276"/>
    </location>
</feature>
<dbReference type="InterPro" id="IPR052563">
    <property type="entry name" value="FliK"/>
</dbReference>
<feature type="region of interest" description="Disordered" evidence="5">
    <location>
        <begin position="630"/>
        <end position="683"/>
    </location>
</feature>
<dbReference type="InterPro" id="IPR038610">
    <property type="entry name" value="FliK-like_C_sf"/>
</dbReference>
<proteinExistence type="inferred from homology"/>
<feature type="region of interest" description="Disordered" evidence="5">
    <location>
        <begin position="45"/>
        <end position="162"/>
    </location>
</feature>
<keyword evidence="4" id="KW-0175">Coiled coil</keyword>
<accession>A0ABY7AJ15</accession>
<feature type="compositionally biased region" description="Polar residues" evidence="5">
    <location>
        <begin position="630"/>
        <end position="645"/>
    </location>
</feature>
<evidence type="ECO:0000313" key="7">
    <source>
        <dbReference type="EMBL" id="WAJ69315.1"/>
    </source>
</evidence>
<evidence type="ECO:0000256" key="1">
    <source>
        <dbReference type="ARBA" id="ARBA00003944"/>
    </source>
</evidence>
<keyword evidence="7" id="KW-0282">Flagellum</keyword>
<dbReference type="Pfam" id="PF02120">
    <property type="entry name" value="Flg_hook"/>
    <property type="match status" value="1"/>
</dbReference>
<evidence type="ECO:0000256" key="3">
    <source>
        <dbReference type="ARBA" id="ARBA00022795"/>
    </source>
</evidence>
<dbReference type="PANTHER" id="PTHR37533">
    <property type="entry name" value="FLAGELLAR HOOK-LENGTH CONTROL PROTEIN"/>
    <property type="match status" value="1"/>
</dbReference>
<feature type="compositionally biased region" description="Polar residues" evidence="5">
    <location>
        <begin position="68"/>
        <end position="91"/>
    </location>
</feature>
<evidence type="ECO:0000256" key="2">
    <source>
        <dbReference type="ARBA" id="ARBA00009149"/>
    </source>
</evidence>
<evidence type="ECO:0000256" key="5">
    <source>
        <dbReference type="SAM" id="MobiDB-lite"/>
    </source>
</evidence>
<sequence>MQYLANVQTNIAALPKQNYASSQPSAASGIVADQDFADILKASNDKAAKKQAVENSYQQKSEKKALTSADNTGTNQHQKNEKINNSANQTTSKDKFADSETSSTPEKQTDKYSAAQVGDTSGKNQTAQTDEQKTPSTSQISGKISSDNSPIKKETQHSVEDSFIIESADAELVLTKPAKQAAKLENADEFDFLNFLQKAQNNKAELKSAENLQVKVDAQSKTQLKAEDVQVKEVHENDIMVENAKSEIEQPIQALTTGKVSEASVKQTSLNQAESTQKLDDKKANEQKTNKPDTQVTEAQVKSSANVDENEQALAKSDDKRSDKVNHSQAVEVKSAKSDTQVIKQASESGQLNAQKQDLNEPQSTVTEANPKETKANKSPDVQAANQQAVLAQTQQQEKAVQQATDDDKIVEQTLVQSVKSETPTDKKADPQNGVQSAKAEPTKLNAEGKQTVQSLNANKEGQTETAKELIGQDKSIIDHASLEQSAKQEVHTQQAKLSEHTASADHKPATAQVSQQIHKQEQQFQQADKNVEKQQSLHHQLKEQINLNKNDSANALNDSVKYMMNSRIQSAEIRIDPPELGSMQIKISMNGDQASVSMVVQNQQAKDILDQSVPKLKEMLEQQGIQLGESNVSEHQSKGEQQAGQGHGDGASDQPEDGNAGESHQIEQTINNGHLGTVDYYA</sequence>
<dbReference type="PRINTS" id="PR01007">
    <property type="entry name" value="FLGHOOKFLIK"/>
</dbReference>
<comment type="similarity">
    <text evidence="2">Belongs to the FliK family.</text>
</comment>
<evidence type="ECO:0000259" key="6">
    <source>
        <dbReference type="Pfam" id="PF02120"/>
    </source>
</evidence>
<dbReference type="EMBL" id="CP109965">
    <property type="protein sequence ID" value="WAJ69315.1"/>
    <property type="molecule type" value="Genomic_DNA"/>
</dbReference>
<keyword evidence="7" id="KW-0966">Cell projection</keyword>
<evidence type="ECO:0000256" key="4">
    <source>
        <dbReference type="SAM" id="Coils"/>
    </source>
</evidence>
<keyword evidence="7" id="KW-0969">Cilium</keyword>
<feature type="compositionally biased region" description="Polar residues" evidence="5">
    <location>
        <begin position="449"/>
        <end position="461"/>
    </location>
</feature>
<feature type="region of interest" description="Disordered" evidence="5">
    <location>
        <begin position="258"/>
        <end position="467"/>
    </location>
</feature>
<organism evidence="7 8">
    <name type="scientific">Catenovulum adriaticum</name>
    <dbReference type="NCBI Taxonomy" id="2984846"/>
    <lineage>
        <taxon>Bacteria</taxon>
        <taxon>Pseudomonadati</taxon>
        <taxon>Pseudomonadota</taxon>
        <taxon>Gammaproteobacteria</taxon>
        <taxon>Alteromonadales</taxon>
        <taxon>Alteromonadaceae</taxon>
        <taxon>Catenovulum</taxon>
    </lineage>
</organism>
<feature type="compositionally biased region" description="Polar residues" evidence="5">
    <location>
        <begin position="338"/>
        <end position="368"/>
    </location>
</feature>
<comment type="function">
    <text evidence="1">Controls the length of the flagellar hook.</text>
</comment>
<name>A0ABY7AJ15_9ALTE</name>
<reference evidence="7" key="1">
    <citation type="submission" date="2022-10" db="EMBL/GenBank/DDBJ databases">
        <title>Catenovulum adriacola sp. nov. isolated in the Harbour of Susak.</title>
        <authorList>
            <person name="Schoch T."/>
            <person name="Reich S.J."/>
            <person name="Stoeferle S."/>
            <person name="Flaiz M."/>
            <person name="Kazda M."/>
            <person name="Riedel C.U."/>
            <person name="Duerre P."/>
        </authorList>
    </citation>
    <scope>NUCLEOTIDE SEQUENCE</scope>
    <source>
        <strain evidence="7">TS8</strain>
    </source>
</reference>
<feature type="compositionally biased region" description="Basic and acidic residues" evidence="5">
    <location>
        <begin position="277"/>
        <end position="291"/>
    </location>
</feature>
<dbReference type="CDD" id="cd17470">
    <property type="entry name" value="T3SS_Flik_C"/>
    <property type="match status" value="1"/>
</dbReference>
<feature type="region of interest" description="Disordered" evidence="5">
    <location>
        <begin position="485"/>
        <end position="506"/>
    </location>
</feature>
<feature type="compositionally biased region" description="Polar residues" evidence="5">
    <location>
        <begin position="292"/>
        <end position="307"/>
    </location>
</feature>
<feature type="coiled-coil region" evidence="4">
    <location>
        <begin position="518"/>
        <end position="545"/>
    </location>
</feature>
<dbReference type="Gene3D" id="3.30.750.140">
    <property type="match status" value="1"/>
</dbReference>
<feature type="domain" description="Flagellar hook-length control protein-like C-terminal" evidence="6">
    <location>
        <begin position="560"/>
        <end position="640"/>
    </location>
</feature>
<dbReference type="PANTHER" id="PTHR37533:SF2">
    <property type="entry name" value="FLAGELLAR HOOK-LENGTH CONTROL PROTEIN"/>
    <property type="match status" value="1"/>
</dbReference>
<dbReference type="RefSeq" id="WP_268073520.1">
    <property type="nucleotide sequence ID" value="NZ_CP109965.1"/>
</dbReference>
<keyword evidence="3" id="KW-1005">Bacterial flagellum biogenesis</keyword>